<proteinExistence type="predicted"/>
<evidence type="ECO:0000256" key="4">
    <source>
        <dbReference type="ARBA" id="ARBA00022679"/>
    </source>
</evidence>
<evidence type="ECO:0000256" key="1">
    <source>
        <dbReference type="ARBA" id="ARBA00000085"/>
    </source>
</evidence>
<dbReference type="InterPro" id="IPR003661">
    <property type="entry name" value="HisK_dim/P_dom"/>
</dbReference>
<dbReference type="Pfam" id="PF00512">
    <property type="entry name" value="HisKA"/>
    <property type="match status" value="1"/>
</dbReference>
<dbReference type="InterPro" id="IPR036890">
    <property type="entry name" value="HATPase_C_sf"/>
</dbReference>
<evidence type="ECO:0000313" key="9">
    <source>
        <dbReference type="Proteomes" id="UP000256845"/>
    </source>
</evidence>
<organism evidence="8 9">
    <name type="scientific">Aestuariispira insulae</name>
    <dbReference type="NCBI Taxonomy" id="1461337"/>
    <lineage>
        <taxon>Bacteria</taxon>
        <taxon>Pseudomonadati</taxon>
        <taxon>Pseudomonadota</taxon>
        <taxon>Alphaproteobacteria</taxon>
        <taxon>Rhodospirillales</taxon>
        <taxon>Kiloniellaceae</taxon>
        <taxon>Aestuariispira</taxon>
    </lineage>
</organism>
<dbReference type="InterPro" id="IPR050736">
    <property type="entry name" value="Sensor_HK_Regulatory"/>
</dbReference>
<dbReference type="EC" id="2.7.13.3" evidence="2"/>
<dbReference type="RefSeq" id="WP_115936205.1">
    <property type="nucleotide sequence ID" value="NZ_QRDW01000003.1"/>
</dbReference>
<dbReference type="Pfam" id="PF02518">
    <property type="entry name" value="HATPase_c"/>
    <property type="match status" value="1"/>
</dbReference>
<evidence type="ECO:0000256" key="3">
    <source>
        <dbReference type="ARBA" id="ARBA00022553"/>
    </source>
</evidence>
<dbReference type="SMART" id="SM00388">
    <property type="entry name" value="HisKA"/>
    <property type="match status" value="1"/>
</dbReference>
<dbReference type="Proteomes" id="UP000256845">
    <property type="component" value="Unassembled WGS sequence"/>
</dbReference>
<feature type="domain" description="Histidine kinase" evidence="7">
    <location>
        <begin position="141"/>
        <end position="359"/>
    </location>
</feature>
<dbReference type="Pfam" id="PF12860">
    <property type="entry name" value="PAS_7"/>
    <property type="match status" value="1"/>
</dbReference>
<evidence type="ECO:0000256" key="2">
    <source>
        <dbReference type="ARBA" id="ARBA00012438"/>
    </source>
</evidence>
<name>A0A3D9HP80_9PROT</name>
<evidence type="ECO:0000259" key="7">
    <source>
        <dbReference type="PROSITE" id="PS50109"/>
    </source>
</evidence>
<dbReference type="GO" id="GO:0000155">
    <property type="term" value="F:phosphorelay sensor kinase activity"/>
    <property type="evidence" value="ECO:0007669"/>
    <property type="project" value="InterPro"/>
</dbReference>
<dbReference type="PRINTS" id="PR00344">
    <property type="entry name" value="BCTRLSENSOR"/>
</dbReference>
<dbReference type="SUPFAM" id="SSF47384">
    <property type="entry name" value="Homodimeric domain of signal transducing histidine kinase"/>
    <property type="match status" value="1"/>
</dbReference>
<keyword evidence="5 8" id="KW-0418">Kinase</keyword>
<dbReference type="CDD" id="cd00082">
    <property type="entry name" value="HisKA"/>
    <property type="match status" value="1"/>
</dbReference>
<dbReference type="AlphaFoldDB" id="A0A3D9HP80"/>
<dbReference type="OrthoDB" id="8477705at2"/>
<evidence type="ECO:0000313" key="8">
    <source>
        <dbReference type="EMBL" id="RED51303.1"/>
    </source>
</evidence>
<evidence type="ECO:0000256" key="6">
    <source>
        <dbReference type="ARBA" id="ARBA00023012"/>
    </source>
</evidence>
<keyword evidence="9" id="KW-1185">Reference proteome</keyword>
<dbReference type="InterPro" id="IPR036097">
    <property type="entry name" value="HisK_dim/P_sf"/>
</dbReference>
<dbReference type="SMART" id="SM00387">
    <property type="entry name" value="HATPase_c"/>
    <property type="match status" value="1"/>
</dbReference>
<dbReference type="InterPro" id="IPR005467">
    <property type="entry name" value="His_kinase_dom"/>
</dbReference>
<dbReference type="InterPro" id="IPR003594">
    <property type="entry name" value="HATPase_dom"/>
</dbReference>
<dbReference type="PANTHER" id="PTHR43711:SF1">
    <property type="entry name" value="HISTIDINE KINASE 1"/>
    <property type="match status" value="1"/>
</dbReference>
<accession>A0A3D9HP80</accession>
<comment type="caution">
    <text evidence="8">The sequence shown here is derived from an EMBL/GenBank/DDBJ whole genome shotgun (WGS) entry which is preliminary data.</text>
</comment>
<dbReference type="Gene3D" id="3.30.565.10">
    <property type="entry name" value="Histidine kinase-like ATPase, C-terminal domain"/>
    <property type="match status" value="1"/>
</dbReference>
<dbReference type="InterPro" id="IPR004358">
    <property type="entry name" value="Sig_transdc_His_kin-like_C"/>
</dbReference>
<dbReference type="FunFam" id="3.30.565.10:FF:000006">
    <property type="entry name" value="Sensor histidine kinase WalK"/>
    <property type="match status" value="1"/>
</dbReference>
<protein>
    <recommendedName>
        <fullName evidence="2">histidine kinase</fullName>
        <ecNumber evidence="2">2.7.13.3</ecNumber>
    </recommendedName>
</protein>
<evidence type="ECO:0000256" key="5">
    <source>
        <dbReference type="ARBA" id="ARBA00022777"/>
    </source>
</evidence>
<keyword evidence="4" id="KW-0808">Transferase</keyword>
<dbReference type="Gene3D" id="1.10.287.130">
    <property type="match status" value="1"/>
</dbReference>
<dbReference type="SUPFAM" id="SSF55874">
    <property type="entry name" value="ATPase domain of HSP90 chaperone/DNA topoisomerase II/histidine kinase"/>
    <property type="match status" value="1"/>
</dbReference>
<dbReference type="EMBL" id="QRDW01000003">
    <property type="protein sequence ID" value="RED51303.1"/>
    <property type="molecule type" value="Genomic_DNA"/>
</dbReference>
<comment type="catalytic activity">
    <reaction evidence="1">
        <text>ATP + protein L-histidine = ADP + protein N-phospho-L-histidine.</text>
        <dbReference type="EC" id="2.7.13.3"/>
    </reaction>
</comment>
<dbReference type="CDD" id="cd00075">
    <property type="entry name" value="HATPase"/>
    <property type="match status" value="1"/>
</dbReference>
<sequence>MTGQISTLDLVLENIIQGVVMFDAAQNLEVWNRQYQQILQFPDGFLKPGLSNYEMALYLAKKGTFGPGDPDLLARERVELIWTPGEVRTNITIAGDRAYEVLCKRTETGGLVVTYTDMTERERALADLAELNQQKDRFMTVVAHDLKTPFNALLGCTDVLDKNWGQFSKTHIRDYISIIRQASLEAYKLLEDMLEWSRLQLGGYQADISPLDLDDLILTNLARYDPLARLKNIRIDSQLEDGLEVLADINMLDTVLRNLISNAIKFSPDHTVITLSATQMDSRIKLSIRDQGQGIAPEQQARLFQFQPGLSTKGTHGEAGTGLGLHLCQELMEQMSGQITFVSEPGQGSTFHVNLPAAAD</sequence>
<reference evidence="8 9" key="1">
    <citation type="submission" date="2018-07" db="EMBL/GenBank/DDBJ databases">
        <title>Genomic Encyclopedia of Type Strains, Phase III (KMG-III): the genomes of soil and plant-associated and newly described type strains.</title>
        <authorList>
            <person name="Whitman W."/>
        </authorList>
    </citation>
    <scope>NUCLEOTIDE SEQUENCE [LARGE SCALE GENOMIC DNA]</scope>
    <source>
        <strain evidence="8 9">CECT 8488</strain>
    </source>
</reference>
<keyword evidence="6" id="KW-0902">Two-component regulatory system</keyword>
<keyword evidence="3" id="KW-0597">Phosphoprotein</keyword>
<dbReference type="PROSITE" id="PS50109">
    <property type="entry name" value="HIS_KIN"/>
    <property type="match status" value="1"/>
</dbReference>
<gene>
    <name evidence="8" type="ORF">DFP90_103103</name>
</gene>
<dbReference type="PANTHER" id="PTHR43711">
    <property type="entry name" value="TWO-COMPONENT HISTIDINE KINASE"/>
    <property type="match status" value="1"/>
</dbReference>